<dbReference type="Gene3D" id="3.40.50.1360">
    <property type="match status" value="1"/>
</dbReference>
<dbReference type="InterPro" id="IPR036390">
    <property type="entry name" value="WH_DNA-bd_sf"/>
</dbReference>
<dbReference type="InterPro" id="IPR001034">
    <property type="entry name" value="DeoR_HTH"/>
</dbReference>
<keyword evidence="2 5" id="KW-0238">DNA-binding</keyword>
<gene>
    <name evidence="5" type="ORF">NZD86_17010</name>
</gene>
<evidence type="ECO:0000256" key="3">
    <source>
        <dbReference type="ARBA" id="ARBA00023163"/>
    </source>
</evidence>
<dbReference type="InterPro" id="IPR018356">
    <property type="entry name" value="Tscrpt_reg_HTH_DeoR_CS"/>
</dbReference>
<protein>
    <submittedName>
        <fullName evidence="5">DeoR/GlpR family DNA-binding transcription regulator</fullName>
    </submittedName>
</protein>
<sequence length="251" mass="27403">MYPHERREALLTLLSKHGFVSYRDLADELGVSEVTIRRDLRNLKDEGLVETVVGGGQVKGTASEVSFMSKRVLQQESKQQIARAALKLIEPGMTIGFTAGTTTWTLAQSIRGFQDLTFVTNSTNVALGLTSNGYHDIYLTGGHFRTPSDALVGPLAETAASQLHTDLLFMGVHGIHRENGLSTPNVLEASINRVLMRKSDRVVLLFDHTKWGVEALAHIAALDEIDDIVTDTDTPETSVAKELGIQVHIAT</sequence>
<dbReference type="SMART" id="SM01134">
    <property type="entry name" value="DeoRC"/>
    <property type="match status" value="1"/>
</dbReference>
<evidence type="ECO:0000313" key="6">
    <source>
        <dbReference type="Proteomes" id="UP001164803"/>
    </source>
</evidence>
<dbReference type="PROSITE" id="PS51000">
    <property type="entry name" value="HTH_DEOR_2"/>
    <property type="match status" value="1"/>
</dbReference>
<dbReference type="InterPro" id="IPR037171">
    <property type="entry name" value="NagB/RpiA_transferase-like"/>
</dbReference>
<evidence type="ECO:0000256" key="1">
    <source>
        <dbReference type="ARBA" id="ARBA00023015"/>
    </source>
</evidence>
<dbReference type="InterPro" id="IPR011991">
    <property type="entry name" value="ArsR-like_HTH"/>
</dbReference>
<feature type="domain" description="HTH deoR-type" evidence="4">
    <location>
        <begin position="3"/>
        <end position="58"/>
    </location>
</feature>
<dbReference type="SMART" id="SM00420">
    <property type="entry name" value="HTH_DEOR"/>
    <property type="match status" value="1"/>
</dbReference>
<evidence type="ECO:0000256" key="2">
    <source>
        <dbReference type="ARBA" id="ARBA00023125"/>
    </source>
</evidence>
<dbReference type="InterPro" id="IPR036388">
    <property type="entry name" value="WH-like_DNA-bd_sf"/>
</dbReference>
<dbReference type="SUPFAM" id="SSF100950">
    <property type="entry name" value="NagB/RpiA/CoA transferase-like"/>
    <property type="match status" value="1"/>
</dbReference>
<dbReference type="Pfam" id="PF00455">
    <property type="entry name" value="DeoRC"/>
    <property type="match status" value="1"/>
</dbReference>
<dbReference type="PANTHER" id="PTHR30363">
    <property type="entry name" value="HTH-TYPE TRANSCRIPTIONAL REGULATOR SRLR-RELATED"/>
    <property type="match status" value="1"/>
</dbReference>
<evidence type="ECO:0000313" key="5">
    <source>
        <dbReference type="EMBL" id="WAH35952.1"/>
    </source>
</evidence>
<dbReference type="EMBL" id="CP104064">
    <property type="protein sequence ID" value="WAH35952.1"/>
    <property type="molecule type" value="Genomic_DNA"/>
</dbReference>
<dbReference type="GO" id="GO:0003677">
    <property type="term" value="F:DNA binding"/>
    <property type="evidence" value="ECO:0007669"/>
    <property type="project" value="UniProtKB-KW"/>
</dbReference>
<dbReference type="SUPFAM" id="SSF46785">
    <property type="entry name" value="Winged helix' DNA-binding domain"/>
    <property type="match status" value="1"/>
</dbReference>
<keyword evidence="6" id="KW-1185">Reference proteome</keyword>
<keyword evidence="1" id="KW-0805">Transcription regulation</keyword>
<dbReference type="Pfam" id="PF08220">
    <property type="entry name" value="HTH_DeoR"/>
    <property type="match status" value="1"/>
</dbReference>
<name>A0ABY6YZ97_9BACL</name>
<dbReference type="PRINTS" id="PR00037">
    <property type="entry name" value="HTHLACR"/>
</dbReference>
<evidence type="ECO:0000259" key="4">
    <source>
        <dbReference type="PROSITE" id="PS51000"/>
    </source>
</evidence>
<dbReference type="Gene3D" id="1.10.10.10">
    <property type="entry name" value="Winged helix-like DNA-binding domain superfamily/Winged helix DNA-binding domain"/>
    <property type="match status" value="1"/>
</dbReference>
<dbReference type="PANTHER" id="PTHR30363:SF44">
    <property type="entry name" value="AGA OPERON TRANSCRIPTIONAL REPRESSOR-RELATED"/>
    <property type="match status" value="1"/>
</dbReference>
<dbReference type="RefSeq" id="WP_268043245.1">
    <property type="nucleotide sequence ID" value="NZ_CP104064.1"/>
</dbReference>
<dbReference type="CDD" id="cd00090">
    <property type="entry name" value="HTH_ARSR"/>
    <property type="match status" value="1"/>
</dbReference>
<proteinExistence type="predicted"/>
<accession>A0ABY6YZ97</accession>
<dbReference type="Proteomes" id="UP001164803">
    <property type="component" value="Chromosome"/>
</dbReference>
<reference evidence="5" key="1">
    <citation type="submission" date="2022-08" db="EMBL/GenBank/DDBJ databases">
        <title>Alicyclobacillus dauci DSM2870, complete genome.</title>
        <authorList>
            <person name="Wang Q."/>
            <person name="Cai R."/>
            <person name="Wang Z."/>
        </authorList>
    </citation>
    <scope>NUCLEOTIDE SEQUENCE</scope>
    <source>
        <strain evidence="5">DSM 28700</strain>
    </source>
</reference>
<dbReference type="InterPro" id="IPR050313">
    <property type="entry name" value="Carb_Metab_HTH_regulators"/>
</dbReference>
<dbReference type="PROSITE" id="PS00894">
    <property type="entry name" value="HTH_DEOR_1"/>
    <property type="match status" value="1"/>
</dbReference>
<organism evidence="5 6">
    <name type="scientific">Alicyclobacillus dauci</name>
    <dbReference type="NCBI Taxonomy" id="1475485"/>
    <lineage>
        <taxon>Bacteria</taxon>
        <taxon>Bacillati</taxon>
        <taxon>Bacillota</taxon>
        <taxon>Bacilli</taxon>
        <taxon>Bacillales</taxon>
        <taxon>Alicyclobacillaceae</taxon>
        <taxon>Alicyclobacillus</taxon>
    </lineage>
</organism>
<dbReference type="InterPro" id="IPR014036">
    <property type="entry name" value="DeoR-like_C"/>
</dbReference>
<keyword evidence="3" id="KW-0804">Transcription</keyword>